<feature type="domain" description="UspA" evidence="2">
    <location>
        <begin position="40"/>
        <end position="184"/>
    </location>
</feature>
<dbReference type="CDD" id="cd00293">
    <property type="entry name" value="USP-like"/>
    <property type="match status" value="2"/>
</dbReference>
<comment type="similarity">
    <text evidence="1">Belongs to the universal stress protein A family.</text>
</comment>
<dbReference type="InterPro" id="IPR006016">
    <property type="entry name" value="UspA"/>
</dbReference>
<dbReference type="EMBL" id="DTKJ01000072">
    <property type="protein sequence ID" value="HGZ12611.1"/>
    <property type="molecule type" value="Genomic_DNA"/>
</dbReference>
<dbReference type="PANTHER" id="PTHR46268:SF15">
    <property type="entry name" value="UNIVERSAL STRESS PROTEIN HP_0031"/>
    <property type="match status" value="1"/>
</dbReference>
<dbReference type="InterPro" id="IPR006015">
    <property type="entry name" value="Universal_stress_UspA"/>
</dbReference>
<comment type="caution">
    <text evidence="3">The sequence shown here is derived from an EMBL/GenBank/DDBJ whole genome shotgun (WGS) entry which is preliminary data.</text>
</comment>
<evidence type="ECO:0000313" key="3">
    <source>
        <dbReference type="EMBL" id="HGZ12611.1"/>
    </source>
</evidence>
<reference evidence="3" key="1">
    <citation type="journal article" date="2020" name="mSystems">
        <title>Genome- and Community-Level Interaction Insights into Carbon Utilization and Element Cycling Functions of Hydrothermarchaeota in Hydrothermal Sediment.</title>
        <authorList>
            <person name="Zhou Z."/>
            <person name="Liu Y."/>
            <person name="Xu W."/>
            <person name="Pan J."/>
            <person name="Luo Z.H."/>
            <person name="Li M."/>
        </authorList>
    </citation>
    <scope>NUCLEOTIDE SEQUENCE [LARGE SCALE GENOMIC DNA]</scope>
    <source>
        <strain evidence="3">SpSt-853</strain>
    </source>
</reference>
<evidence type="ECO:0000256" key="1">
    <source>
        <dbReference type="ARBA" id="ARBA00008791"/>
    </source>
</evidence>
<evidence type="ECO:0000259" key="2">
    <source>
        <dbReference type="Pfam" id="PF00582"/>
    </source>
</evidence>
<dbReference type="SUPFAM" id="SSF52402">
    <property type="entry name" value="Adenine nucleotide alpha hydrolases-like"/>
    <property type="match status" value="2"/>
</dbReference>
<dbReference type="PRINTS" id="PR01438">
    <property type="entry name" value="UNVRSLSTRESS"/>
</dbReference>
<dbReference type="AlphaFoldDB" id="A0A7C5AMT6"/>
<organism evidence="3">
    <name type="scientific">Desulfobacca acetoxidans</name>
    <dbReference type="NCBI Taxonomy" id="60893"/>
    <lineage>
        <taxon>Bacteria</taxon>
        <taxon>Pseudomonadati</taxon>
        <taxon>Thermodesulfobacteriota</taxon>
        <taxon>Desulfobaccia</taxon>
        <taxon>Desulfobaccales</taxon>
        <taxon>Desulfobaccaceae</taxon>
        <taxon>Desulfobacca</taxon>
    </lineage>
</organism>
<gene>
    <name evidence="3" type="ORF">ENW48_10430</name>
</gene>
<dbReference type="PANTHER" id="PTHR46268">
    <property type="entry name" value="STRESS RESPONSE PROTEIN NHAX"/>
    <property type="match status" value="1"/>
</dbReference>
<name>A0A7C5AMT6_9BACT</name>
<protein>
    <submittedName>
        <fullName evidence="3">Universal stress protein</fullName>
    </submittedName>
</protein>
<dbReference type="Pfam" id="PF00582">
    <property type="entry name" value="Usp"/>
    <property type="match status" value="2"/>
</dbReference>
<proteinExistence type="inferred from homology"/>
<feature type="domain" description="UspA" evidence="2">
    <location>
        <begin position="189"/>
        <end position="315"/>
    </location>
</feature>
<accession>A0A7C5AMT6</accession>
<sequence>MDVFRFFVPGLCLVQARPLLCFGLLYGKVRIELREEDMLKILVGVNKDEESQLALRYACHLLEHFPAEVDALYVKPDVVEMVREGAYAPFTTRSDIEREVEQEAKKVVEEIFEACEVCLGGKVPCRARVAVGDPAEEILREADEGQYDFIVLGGPSRSTLRGLLLGAVHNKVLLYAKQPVFIVRNYREIKRLLVAYRGSSCDQGALEFIGPLFAKRKPEITIMHVQETERGESAEFAETCVLVGRETLRRLGFEPLVKIAKGDFEEEILKEVAVGRYDLVVLGAYGHKHPRYLPVISDEALNLARLTTRPVLVFRDIRPG</sequence>
<dbReference type="Gene3D" id="3.40.50.12370">
    <property type="match status" value="1"/>
</dbReference>